<name>A0ABU1QBS5_9BACL</name>
<comment type="caution">
    <text evidence="1">The sequence shown here is derived from an EMBL/GenBank/DDBJ whole genome shotgun (WGS) entry which is preliminary data.</text>
</comment>
<organism evidence="1 2">
    <name type="scientific">Paenibacillus peoriae</name>
    <dbReference type="NCBI Taxonomy" id="59893"/>
    <lineage>
        <taxon>Bacteria</taxon>
        <taxon>Bacillati</taxon>
        <taxon>Bacillota</taxon>
        <taxon>Bacilli</taxon>
        <taxon>Bacillales</taxon>
        <taxon>Paenibacillaceae</taxon>
        <taxon>Paenibacillus</taxon>
    </lineage>
</organism>
<evidence type="ECO:0000313" key="1">
    <source>
        <dbReference type="EMBL" id="MDR6777086.1"/>
    </source>
</evidence>
<evidence type="ECO:0000313" key="2">
    <source>
        <dbReference type="Proteomes" id="UP001266807"/>
    </source>
</evidence>
<sequence length="131" mass="15008">MGKAYKLDCDTCTYTENIFVGFGLAYMSLESVASFVEDAALKRCIEEFIGNPSTRYDAYDALYVCPDCQAIRNELFIEMKSDSSQYRISYTCPRCTSVMKQEHIENNVLHHLSCPACEKGKLKATFYMDWD</sequence>
<dbReference type="EMBL" id="JAVDUG010000001">
    <property type="protein sequence ID" value="MDR6777086.1"/>
    <property type="molecule type" value="Genomic_DNA"/>
</dbReference>
<accession>A0ABU1QBS5</accession>
<dbReference type="Proteomes" id="UP001266807">
    <property type="component" value="Unassembled WGS sequence"/>
</dbReference>
<proteinExistence type="predicted"/>
<protein>
    <submittedName>
        <fullName evidence="1">Rubredoxin</fullName>
    </submittedName>
</protein>
<gene>
    <name evidence="1" type="ORF">J2W98_001333</name>
</gene>
<keyword evidence="2" id="KW-1185">Reference proteome</keyword>
<reference evidence="1 2" key="1">
    <citation type="submission" date="2023-07" db="EMBL/GenBank/DDBJ databases">
        <title>Sorghum-associated microbial communities from plants grown in Nebraska, USA.</title>
        <authorList>
            <person name="Schachtman D."/>
        </authorList>
    </citation>
    <scope>NUCLEOTIDE SEQUENCE [LARGE SCALE GENOMIC DNA]</scope>
    <source>
        <strain evidence="1 2">BE143</strain>
    </source>
</reference>